<dbReference type="OrthoDB" id="6407410at2759"/>
<dbReference type="InterPro" id="IPR039058">
    <property type="entry name" value="Yippee_fam"/>
</dbReference>
<comment type="similarity">
    <text evidence="1">Belongs to the yippee family.</text>
</comment>
<dbReference type="InterPro" id="IPR004910">
    <property type="entry name" value="Yippee/Mis18/Cereblon"/>
</dbReference>
<name>A0A3L6SEI6_PANMI</name>
<dbReference type="GO" id="GO:0046872">
    <property type="term" value="F:metal ion binding"/>
    <property type="evidence" value="ECO:0007669"/>
    <property type="project" value="UniProtKB-KW"/>
</dbReference>
<dbReference type="PANTHER" id="PTHR13848">
    <property type="entry name" value="PROTEIN YIPPEE-LIKE CG15309-RELATED"/>
    <property type="match status" value="1"/>
</dbReference>
<protein>
    <recommendedName>
        <fullName evidence="4">Yippee domain-containing protein</fullName>
    </recommendedName>
</protein>
<evidence type="ECO:0000313" key="5">
    <source>
        <dbReference type="EMBL" id="RLN18542.1"/>
    </source>
</evidence>
<organism evidence="5 6">
    <name type="scientific">Panicum miliaceum</name>
    <name type="common">Proso millet</name>
    <name type="synonym">Broomcorn millet</name>
    <dbReference type="NCBI Taxonomy" id="4540"/>
    <lineage>
        <taxon>Eukaryota</taxon>
        <taxon>Viridiplantae</taxon>
        <taxon>Streptophyta</taxon>
        <taxon>Embryophyta</taxon>
        <taxon>Tracheophyta</taxon>
        <taxon>Spermatophyta</taxon>
        <taxon>Magnoliopsida</taxon>
        <taxon>Liliopsida</taxon>
        <taxon>Poales</taxon>
        <taxon>Poaceae</taxon>
        <taxon>PACMAD clade</taxon>
        <taxon>Panicoideae</taxon>
        <taxon>Panicodae</taxon>
        <taxon>Paniceae</taxon>
        <taxon>Panicinae</taxon>
        <taxon>Panicum</taxon>
        <taxon>Panicum sect. Panicum</taxon>
    </lineage>
</organism>
<keyword evidence="3" id="KW-0862">Zinc</keyword>
<evidence type="ECO:0000256" key="1">
    <source>
        <dbReference type="ARBA" id="ARBA00005613"/>
    </source>
</evidence>
<dbReference type="AlphaFoldDB" id="A0A3L6SEI6"/>
<gene>
    <name evidence="5" type="ORF">C2845_PM02G01770</name>
</gene>
<accession>A0A3L6SEI6</accession>
<dbReference type="Pfam" id="PF03226">
    <property type="entry name" value="Yippee-Mis18"/>
    <property type="match status" value="2"/>
</dbReference>
<dbReference type="EMBL" id="PQIB02000005">
    <property type="protein sequence ID" value="RLN18542.1"/>
    <property type="molecule type" value="Genomic_DNA"/>
</dbReference>
<feature type="domain" description="Yippee" evidence="4">
    <location>
        <begin position="128"/>
        <end position="224"/>
    </location>
</feature>
<dbReference type="STRING" id="4540.A0A3L6SEI6"/>
<reference evidence="6" key="1">
    <citation type="journal article" date="2019" name="Nat. Commun.">
        <title>The genome of broomcorn millet.</title>
        <authorList>
            <person name="Zou C."/>
            <person name="Miki D."/>
            <person name="Li D."/>
            <person name="Tang Q."/>
            <person name="Xiao L."/>
            <person name="Rajput S."/>
            <person name="Deng P."/>
            <person name="Jia W."/>
            <person name="Huang R."/>
            <person name="Zhang M."/>
            <person name="Sun Y."/>
            <person name="Hu J."/>
            <person name="Fu X."/>
            <person name="Schnable P.S."/>
            <person name="Li F."/>
            <person name="Zhang H."/>
            <person name="Feng B."/>
            <person name="Zhu X."/>
            <person name="Liu R."/>
            <person name="Schnable J.C."/>
            <person name="Zhu J.-K."/>
            <person name="Zhang H."/>
        </authorList>
    </citation>
    <scope>NUCLEOTIDE SEQUENCE [LARGE SCALE GENOMIC DNA]</scope>
</reference>
<dbReference type="Proteomes" id="UP000275267">
    <property type="component" value="Unassembled WGS sequence"/>
</dbReference>
<evidence type="ECO:0000259" key="4">
    <source>
        <dbReference type="PROSITE" id="PS51792"/>
    </source>
</evidence>
<evidence type="ECO:0000313" key="6">
    <source>
        <dbReference type="Proteomes" id="UP000275267"/>
    </source>
</evidence>
<evidence type="ECO:0000256" key="3">
    <source>
        <dbReference type="ARBA" id="ARBA00022833"/>
    </source>
</evidence>
<comment type="caution">
    <text evidence="5">The sequence shown here is derived from an EMBL/GenBank/DDBJ whole genome shotgun (WGS) entry which is preliminary data.</text>
</comment>
<keyword evidence="2" id="KW-0479">Metal-binding</keyword>
<evidence type="ECO:0000256" key="2">
    <source>
        <dbReference type="ARBA" id="ARBA00022723"/>
    </source>
</evidence>
<proteinExistence type="inferred from homology"/>
<sequence>MGRLFLTHLDGNVYSCKHCNTHLGLAGDIISKAFHCKHGKAYLFHKVVNVTPGVKEDRMMMTGMHTVCDIFCVGCGSIVGWKYEAAHEKSQRYKEGKYILERLRSSSPDQRASDLATPILELDDAHGNVYRCKHCRTHLALADDIISKDFYCKDGKAYLFDKVLYIASIVNVSVGEKEDRMMLAGMHTVSDIFCVRCAVILGWKYEVAFERTQKYKEGKFILSR</sequence>
<dbReference type="InterPro" id="IPR034751">
    <property type="entry name" value="Yippee"/>
</dbReference>
<feature type="domain" description="Yippee" evidence="4">
    <location>
        <begin position="12"/>
        <end position="109"/>
    </location>
</feature>
<dbReference type="PROSITE" id="PS51792">
    <property type="entry name" value="YIPPEE"/>
    <property type="match status" value="2"/>
</dbReference>
<keyword evidence="6" id="KW-1185">Reference proteome</keyword>